<name>A0A1I5YQ35_9BACT</name>
<dbReference type="EMBL" id="FOXQ01000013">
    <property type="protein sequence ID" value="SFQ46323.1"/>
    <property type="molecule type" value="Genomic_DNA"/>
</dbReference>
<dbReference type="STRING" id="1465490.SAMN05444277_113104"/>
<dbReference type="Proteomes" id="UP000199031">
    <property type="component" value="Unassembled WGS sequence"/>
</dbReference>
<protein>
    <submittedName>
        <fullName evidence="2">Uncharacterized protein</fullName>
    </submittedName>
</protein>
<keyword evidence="3" id="KW-1185">Reference proteome</keyword>
<dbReference type="RefSeq" id="WP_090661919.1">
    <property type="nucleotide sequence ID" value="NZ_FOXQ01000013.1"/>
</dbReference>
<dbReference type="InterPro" id="IPR045538">
    <property type="entry name" value="CIS_TMP"/>
</dbReference>
<dbReference type="Pfam" id="PF19268">
    <property type="entry name" value="CIS_TMP"/>
    <property type="match status" value="1"/>
</dbReference>
<accession>A0A1I5YQ35</accession>
<reference evidence="2 3" key="1">
    <citation type="submission" date="2016-10" db="EMBL/GenBank/DDBJ databases">
        <authorList>
            <person name="de Groot N.N."/>
        </authorList>
    </citation>
    <scope>NUCLEOTIDE SEQUENCE [LARGE SCALE GENOMIC DNA]</scope>
    <source>
        <strain evidence="2 3">DSM 28286</strain>
    </source>
</reference>
<dbReference type="AlphaFoldDB" id="A0A1I5YQ35"/>
<feature type="region of interest" description="Disordered" evidence="1">
    <location>
        <begin position="321"/>
        <end position="341"/>
    </location>
</feature>
<organism evidence="2 3">
    <name type="scientific">Parafilimonas terrae</name>
    <dbReference type="NCBI Taxonomy" id="1465490"/>
    <lineage>
        <taxon>Bacteria</taxon>
        <taxon>Pseudomonadati</taxon>
        <taxon>Bacteroidota</taxon>
        <taxon>Chitinophagia</taxon>
        <taxon>Chitinophagales</taxon>
        <taxon>Chitinophagaceae</taxon>
        <taxon>Parafilimonas</taxon>
    </lineage>
</organism>
<gene>
    <name evidence="2" type="ORF">SAMN05444277_113104</name>
</gene>
<evidence type="ECO:0000313" key="2">
    <source>
        <dbReference type="EMBL" id="SFQ46323.1"/>
    </source>
</evidence>
<proteinExistence type="predicted"/>
<dbReference type="OrthoDB" id="1488184at2"/>
<evidence type="ECO:0000313" key="3">
    <source>
        <dbReference type="Proteomes" id="UP000199031"/>
    </source>
</evidence>
<sequence length="517" mass="59376">MPNHIIHKQEVILNVESIDNAFNYQNTVSKLFANGLTVAIEELLDEVDTPGTVTRIEKLNLNLGEISAADFASGFKDKLIQQLKLSLGSLHNESISDVSVTKKAQSVREGFIYFIEKGILPWYIEAKDMAAFETVIFNEWIEKDWHLFIDWLRENVKNNPVIAERISLQCSQRLMRQIVAAATYKNIEDNQWQLLLNDLKFIYNKLDVSNTSEKPVNYIIEMFELLFEQDKYFTLDELIAAQLHKLFLKSNEAIILNQLSALENSAQTKALTTIIENVAVLYKKQVSLLHISPKELLRTDKSWLTGFEKSELKNNEEKNLIDDEDYSQKQEGKEAGKSSEKIKKDKVDITEDALFVDNCGVILLHPFLLSYFESLQLIEKKKFVSDEAQKRAIILLYYLCTGLTEVAEFNLVLQKILCGFDMEETLPSGIILSQQEIDESKELLQSVINYWPPVKNTSVEGLQQTFLQRKGKLVTTDTGWQLTVEQKTVDVLLNKLPWGFSTVKLPWMKGFLNVEWC</sequence>
<evidence type="ECO:0000256" key="1">
    <source>
        <dbReference type="SAM" id="MobiDB-lite"/>
    </source>
</evidence>